<dbReference type="Gene3D" id="1.10.1200.10">
    <property type="entry name" value="ACP-like"/>
    <property type="match status" value="1"/>
</dbReference>
<keyword evidence="2" id="KW-0597">Phosphoprotein</keyword>
<accession>A0ABY4M5E9</accession>
<evidence type="ECO:0000313" key="5">
    <source>
        <dbReference type="Proteomes" id="UP000830115"/>
    </source>
</evidence>
<name>A0ABY4M5E9_9ACTN</name>
<proteinExistence type="predicted"/>
<dbReference type="Pfam" id="PF00550">
    <property type="entry name" value="PP-binding"/>
    <property type="match status" value="1"/>
</dbReference>
<dbReference type="EMBL" id="CP086322">
    <property type="protein sequence ID" value="UQA92493.1"/>
    <property type="molecule type" value="Genomic_DNA"/>
</dbReference>
<organism evidence="4 5">
    <name type="scientific">Streptomyces halobius</name>
    <dbReference type="NCBI Taxonomy" id="2879846"/>
    <lineage>
        <taxon>Bacteria</taxon>
        <taxon>Bacillati</taxon>
        <taxon>Actinomycetota</taxon>
        <taxon>Actinomycetes</taxon>
        <taxon>Kitasatosporales</taxon>
        <taxon>Streptomycetaceae</taxon>
        <taxon>Streptomyces</taxon>
    </lineage>
</organism>
<dbReference type="InterPro" id="IPR020806">
    <property type="entry name" value="PKS_PP-bd"/>
</dbReference>
<gene>
    <name evidence="4" type="ORF">K9S39_12190</name>
</gene>
<evidence type="ECO:0000256" key="2">
    <source>
        <dbReference type="ARBA" id="ARBA00022553"/>
    </source>
</evidence>
<dbReference type="Proteomes" id="UP000830115">
    <property type="component" value="Chromosome"/>
</dbReference>
<evidence type="ECO:0000259" key="3">
    <source>
        <dbReference type="PROSITE" id="PS50075"/>
    </source>
</evidence>
<keyword evidence="5" id="KW-1185">Reference proteome</keyword>
<feature type="domain" description="Carrier" evidence="3">
    <location>
        <begin position="8"/>
        <end position="85"/>
    </location>
</feature>
<reference evidence="4" key="1">
    <citation type="submission" date="2021-10" db="EMBL/GenBank/DDBJ databases">
        <title>Streptomyces nigrumlapis sp.nov.,an antimicrobial producing actinobacterium isolated from Black Gobi rocks.</title>
        <authorList>
            <person name="Wen Y."/>
            <person name="Zhang W."/>
            <person name="Liu X.G."/>
        </authorList>
    </citation>
    <scope>NUCLEOTIDE SEQUENCE</scope>
    <source>
        <strain evidence="4">ST13-2-2</strain>
    </source>
</reference>
<dbReference type="InterPro" id="IPR009081">
    <property type="entry name" value="PP-bd_ACP"/>
</dbReference>
<dbReference type="InterPro" id="IPR036736">
    <property type="entry name" value="ACP-like_sf"/>
</dbReference>
<keyword evidence="1" id="KW-0596">Phosphopantetheine</keyword>
<dbReference type="SUPFAM" id="SSF47336">
    <property type="entry name" value="ACP-like"/>
    <property type="match status" value="1"/>
</dbReference>
<evidence type="ECO:0000256" key="1">
    <source>
        <dbReference type="ARBA" id="ARBA00022450"/>
    </source>
</evidence>
<sequence length="95" mass="10588">MTDIQGGATSEELGSWLTERVAFYLDKPIEKIDRSAELAGYGMDSLYSVAIITEIEDNLGIKVDMMAVWKYPTINDLVEYLHTLLTEKTSQPDAG</sequence>
<dbReference type="PROSITE" id="PS50075">
    <property type="entry name" value="CARRIER"/>
    <property type="match status" value="1"/>
</dbReference>
<evidence type="ECO:0000313" key="4">
    <source>
        <dbReference type="EMBL" id="UQA92493.1"/>
    </source>
</evidence>
<dbReference type="SMART" id="SM00823">
    <property type="entry name" value="PKS_PP"/>
    <property type="match status" value="1"/>
</dbReference>
<dbReference type="RefSeq" id="WP_248863355.1">
    <property type="nucleotide sequence ID" value="NZ_CP086322.1"/>
</dbReference>
<protein>
    <submittedName>
        <fullName evidence="4">Acyl carrier protein</fullName>
    </submittedName>
</protein>